<dbReference type="HOGENOM" id="CLU_048252_0_0_5"/>
<dbReference type="PANTHER" id="PTHR23526">
    <property type="entry name" value="INTEGRAL MEMBRANE TRANSPORT PROTEIN-RELATED"/>
    <property type="match status" value="1"/>
</dbReference>
<dbReference type="InterPro" id="IPR052528">
    <property type="entry name" value="Sugar_transport-like"/>
</dbReference>
<keyword evidence="1 4" id="KW-0812">Transmembrane</keyword>
<keyword evidence="6" id="KW-0614">Plasmid</keyword>
<organism evidence="6 7">
    <name type="scientific">Leisingera methylohalidivorans DSM 14336</name>
    <dbReference type="NCBI Taxonomy" id="999552"/>
    <lineage>
        <taxon>Bacteria</taxon>
        <taxon>Pseudomonadati</taxon>
        <taxon>Pseudomonadota</taxon>
        <taxon>Alphaproteobacteria</taxon>
        <taxon>Rhodobacterales</taxon>
        <taxon>Roseobacteraceae</taxon>
        <taxon>Leisingera</taxon>
    </lineage>
</organism>
<feature type="transmembrane region" description="Helical" evidence="4">
    <location>
        <begin position="32"/>
        <end position="55"/>
    </location>
</feature>
<evidence type="ECO:0000259" key="5">
    <source>
        <dbReference type="PROSITE" id="PS50850"/>
    </source>
</evidence>
<feature type="transmembrane region" description="Helical" evidence="4">
    <location>
        <begin position="230"/>
        <end position="252"/>
    </location>
</feature>
<dbReference type="Gene3D" id="1.20.1250.20">
    <property type="entry name" value="MFS general substrate transporter like domains"/>
    <property type="match status" value="2"/>
</dbReference>
<dbReference type="InterPro" id="IPR020846">
    <property type="entry name" value="MFS_dom"/>
</dbReference>
<evidence type="ECO:0000313" key="6">
    <source>
        <dbReference type="EMBL" id="AHD03807.1"/>
    </source>
</evidence>
<feature type="transmembrane region" description="Helical" evidence="4">
    <location>
        <begin position="146"/>
        <end position="168"/>
    </location>
</feature>
<feature type="domain" description="Major facilitator superfamily (MFS) profile" evidence="5">
    <location>
        <begin position="1"/>
        <end position="412"/>
    </location>
</feature>
<feature type="transmembrane region" description="Helical" evidence="4">
    <location>
        <begin position="75"/>
        <end position="96"/>
    </location>
</feature>
<feature type="transmembrane region" description="Helical" evidence="4">
    <location>
        <begin position="102"/>
        <end position="125"/>
    </location>
</feature>
<feature type="transmembrane region" description="Helical" evidence="4">
    <location>
        <begin position="321"/>
        <end position="348"/>
    </location>
</feature>
<dbReference type="KEGG" id="lmd:METH_23525"/>
<dbReference type="Proteomes" id="UP000018780">
    <property type="component" value="Plasmid unnamed2"/>
</dbReference>
<proteinExistence type="predicted"/>
<accession>V9W3U0</accession>
<dbReference type="InterPro" id="IPR011701">
    <property type="entry name" value="MFS"/>
</dbReference>
<dbReference type="PROSITE" id="PS50850">
    <property type="entry name" value="MFS"/>
    <property type="match status" value="1"/>
</dbReference>
<keyword evidence="3 4" id="KW-0472">Membrane</keyword>
<reference evidence="6 7" key="1">
    <citation type="submission" date="2013-09" db="EMBL/GenBank/DDBJ databases">
        <authorList>
            <consortium name="DOE Joint Genome Institute"/>
            <person name="Klenk H.-P."/>
            <person name="Huntemann M."/>
            <person name="Han J."/>
            <person name="Chen A."/>
            <person name="Kyrpides N."/>
            <person name="Mavromatis K."/>
            <person name="Markowitz V."/>
            <person name="Palaniappan K."/>
            <person name="Ivanova N."/>
            <person name="Schaumberg A."/>
            <person name="Pati A."/>
            <person name="Liolios K."/>
            <person name="Nordberg H.P."/>
            <person name="Cantor M.N."/>
            <person name="Hua S.X."/>
            <person name="Woyke T."/>
        </authorList>
    </citation>
    <scope>NUCLEOTIDE SEQUENCE [LARGE SCALE GENOMIC DNA]</scope>
    <source>
        <strain evidence="6 7">DSM 14336</strain>
        <plasmid evidence="7">2</plasmid>
    </source>
</reference>
<dbReference type="Pfam" id="PF07690">
    <property type="entry name" value="MFS_1"/>
    <property type="match status" value="1"/>
</dbReference>
<sequence>MTPRQRFWHVAAAGTAFQAGSAAIDSSTIMAALILQLTGSPLAVGAVPAILRLGWLTPQNFVGYLAGRSGASMPFYAAGALGRTAAIALLATVLWLGSAAEWRPASIGAAALALWTLYAFVSGIAGVPCNDIAARAVPSNRRSRLLALRFFGGGLAALAVAALAGHFVRSTEFPVSYAAVFGIAASLMLVSSVLLVSIREPERPGISEGAESFAANFRERRTAFRKDPRFRLFVFAQCSGGAVLIAAPFYVAAAADMGLDPENIALLLGAQTSGALASNLLWGWRGDTRGKLPLMRLVSILRLAPPLILLALLFLKMPHTQILIALSVVFLLLGALANGLTIAVPGLLMEISPEHCRPAYSGYFKALTAPAFILPLLGGVVYGAIGAEAVFFLSAVSAAGQVCALLPMRTKENL</sequence>
<dbReference type="SUPFAM" id="SSF103473">
    <property type="entry name" value="MFS general substrate transporter"/>
    <property type="match status" value="1"/>
</dbReference>
<geneLocation type="plasmid" evidence="7">
    <name>2</name>
</geneLocation>
<dbReference type="OrthoDB" id="2380045at2"/>
<gene>
    <name evidence="6" type="ORF">METH_23525</name>
</gene>
<dbReference type="PANTHER" id="PTHR23526:SF1">
    <property type="entry name" value="MAJOR FACILITATOR SUPERFAMILY MFS_1"/>
    <property type="match status" value="1"/>
</dbReference>
<dbReference type="EMBL" id="CP006775">
    <property type="protein sequence ID" value="AHD03807.1"/>
    <property type="molecule type" value="Genomic_DNA"/>
</dbReference>
<keyword evidence="7" id="KW-1185">Reference proteome</keyword>
<feature type="transmembrane region" description="Helical" evidence="4">
    <location>
        <begin position="360"/>
        <end position="383"/>
    </location>
</feature>
<evidence type="ECO:0000256" key="1">
    <source>
        <dbReference type="ARBA" id="ARBA00022692"/>
    </source>
</evidence>
<feature type="transmembrane region" description="Helical" evidence="4">
    <location>
        <begin position="174"/>
        <end position="196"/>
    </location>
</feature>
<dbReference type="PATRIC" id="fig|999552.6.peg.4645"/>
<dbReference type="InterPro" id="IPR036259">
    <property type="entry name" value="MFS_trans_sf"/>
</dbReference>
<evidence type="ECO:0000256" key="2">
    <source>
        <dbReference type="ARBA" id="ARBA00022989"/>
    </source>
</evidence>
<evidence type="ECO:0000313" key="7">
    <source>
        <dbReference type="Proteomes" id="UP000018780"/>
    </source>
</evidence>
<evidence type="ECO:0000256" key="4">
    <source>
        <dbReference type="SAM" id="Phobius"/>
    </source>
</evidence>
<evidence type="ECO:0000256" key="3">
    <source>
        <dbReference type="ARBA" id="ARBA00023136"/>
    </source>
</evidence>
<name>V9W3U0_9RHOB</name>
<dbReference type="AlphaFoldDB" id="V9W3U0"/>
<keyword evidence="2 4" id="KW-1133">Transmembrane helix</keyword>
<protein>
    <recommendedName>
        <fullName evidence="5">Major facilitator superfamily (MFS) profile domain-containing protein</fullName>
    </recommendedName>
</protein>
<dbReference type="RefSeq" id="WP_024092601.1">
    <property type="nucleotide sequence ID" value="NC_023136.1"/>
</dbReference>
<feature type="transmembrane region" description="Helical" evidence="4">
    <location>
        <begin position="294"/>
        <end position="315"/>
    </location>
</feature>
<dbReference type="GO" id="GO:0022857">
    <property type="term" value="F:transmembrane transporter activity"/>
    <property type="evidence" value="ECO:0007669"/>
    <property type="project" value="InterPro"/>
</dbReference>